<dbReference type="Proteomes" id="UP000544054">
    <property type="component" value="Unassembled WGS sequence"/>
</dbReference>
<accession>A0A7Y0AJV6</accession>
<comment type="caution">
    <text evidence="1">The sequence shown here is derived from an EMBL/GenBank/DDBJ whole genome shotgun (WGS) entry which is preliminary data.</text>
</comment>
<sequence>MDSYDFSDESEPDTTTFGYRIANLVADQLQSGKILGYAHRDYCGMGMKVNEDQQFLYGELYDGEFHVPTLFETRDLFITWLSAQSTESLARLDADEFYQKNQVITRKRLLEFIGCSN</sequence>
<keyword evidence="2" id="KW-1185">Reference proteome</keyword>
<evidence type="ECO:0000313" key="1">
    <source>
        <dbReference type="EMBL" id="NML68552.1"/>
    </source>
</evidence>
<dbReference type="RefSeq" id="WP_169233135.1">
    <property type="nucleotide sequence ID" value="NZ_JABBGI010000002.1"/>
</dbReference>
<gene>
    <name evidence="1" type="ORF">HHL23_01890</name>
</gene>
<proteinExistence type="predicted"/>
<organism evidence="1 2">
    <name type="scientific">Chryseobacterium antibioticum</name>
    <dbReference type="NCBI Taxonomy" id="2728847"/>
    <lineage>
        <taxon>Bacteria</taxon>
        <taxon>Pseudomonadati</taxon>
        <taxon>Bacteroidota</taxon>
        <taxon>Flavobacteriia</taxon>
        <taxon>Flavobacteriales</taxon>
        <taxon>Weeksellaceae</taxon>
        <taxon>Chryseobacterium group</taxon>
        <taxon>Chryseobacterium</taxon>
    </lineage>
</organism>
<evidence type="ECO:0000313" key="2">
    <source>
        <dbReference type="Proteomes" id="UP000544054"/>
    </source>
</evidence>
<dbReference type="AlphaFoldDB" id="A0A7Y0AJV6"/>
<protein>
    <submittedName>
        <fullName evidence="1">Uncharacterized protein</fullName>
    </submittedName>
</protein>
<dbReference type="EMBL" id="JABBGI010000002">
    <property type="protein sequence ID" value="NML68552.1"/>
    <property type="molecule type" value="Genomic_DNA"/>
</dbReference>
<name>A0A7Y0AJV6_9FLAO</name>
<reference evidence="1 2" key="1">
    <citation type="submission" date="2020-04" db="EMBL/GenBank/DDBJ databases">
        <title>Chryseobacterium sp. RP-3-3 sp. nov., isolated from Jeju soil.</title>
        <authorList>
            <person name="Dahal R.H."/>
        </authorList>
    </citation>
    <scope>NUCLEOTIDE SEQUENCE [LARGE SCALE GENOMIC DNA]</scope>
    <source>
        <strain evidence="1 2">RP-3-3</strain>
    </source>
</reference>